<accession>A0A812YMM8</accession>
<dbReference type="Proteomes" id="UP000601435">
    <property type="component" value="Unassembled WGS sequence"/>
</dbReference>
<proteinExistence type="predicted"/>
<keyword evidence="2" id="KW-1185">Reference proteome</keyword>
<gene>
    <name evidence="1" type="ORF">SNEC2469_LOCUS23002</name>
</gene>
<sequence>FAGVTEETLNSIFRRTAVCKYKSVFVDEVRIAGKQELAARHGIFPRDPTLKDFLRDGPACLVTLRCLWNYARSRTAFQCRDVLEKYVVRGGDGGLTLATVRRSCGLTPDETATADPVQETLESLMSKEPSGETGRSNQDVSQAQAMIAAHRDEEKQTVQQLRQWLCEERKDWFTLNQLKTAKSKFVFNFSKQEAQNVIENMVKQGKIISAPITLPKVGQTTIFLPTYSCEKALGDVVPLKHDQNLVFTEEYNVERVYTTDYDVASSMFTIVVQLFDLVKPADCDIPSWRAVAKVANGASHDKFEELNKQAVTFLKALSNESRLLRWLACSQMQAEYGQLRRHSKNNWPEASIFAAWWNPAEDHILQVMLEEVQQHGFGGHISCHFDGLLLSTSMVKSIETATGKNMILVLQEAVQRNTRFEVAIKNKTLPSFDVWLSNKLRESDVDADLGTYRELLTATPNSIPAAITFLGADLKQVVSRLRKESPSNAKADTHCVRQYSDWHGCGDLYLVPRHACVLNITKDFLLHLELPESSLCLGVKVVTNDNILVMRAGKVYEGTMAQLMDLLESYHGTKQTFFFDIASEDPDLDDVEIGFLDLLAGSSSIKKRPASIRQHQDPQNDGEVDVGAELRRLLCDEVTAAIRATQARAGNLFPPTVCPCCPWRQFERRRCLVEHLQHQHTEAKRFCPAGTKQLRVVVALYDHDRLHDRTPQPTFLARASELLRKTVKGNMPRNRSFIDKSLRCVFHSDGPEFVNIRSITEATGLRRVGNLFYDRGFADAFLNAAAAHHASLHKIQAYFLEKCRRDDGKLASVIPRGNNGFWMNVLEDLMMSPLLEAYTAGLMDRCAVLHVASDAPSAELFQTLKEVLPNLQSLSLDAMHIVMVYDQNMNNRRTAGSKWLAVIMNKFRKRHSSRTQASFGEFYNGGTLGSAPQDVKSMRDCLLEPDMSENAARTLLETLDPDTPWLTEVDFLQALVAHFSFFREELRKVTFTGVSLHRLIVNVASPAKFQWLLNDTRYRHSVHRQELVLLPSGTTSNESLHHEVNVWFRETAT</sequence>
<comment type="caution">
    <text evidence="1">The sequence shown here is derived from an EMBL/GenBank/DDBJ whole genome shotgun (WGS) entry which is preliminary data.</text>
</comment>
<dbReference type="AlphaFoldDB" id="A0A812YMM8"/>
<evidence type="ECO:0000313" key="2">
    <source>
        <dbReference type="Proteomes" id="UP000601435"/>
    </source>
</evidence>
<organism evidence="1 2">
    <name type="scientific">Symbiodinium necroappetens</name>
    <dbReference type="NCBI Taxonomy" id="1628268"/>
    <lineage>
        <taxon>Eukaryota</taxon>
        <taxon>Sar</taxon>
        <taxon>Alveolata</taxon>
        <taxon>Dinophyceae</taxon>
        <taxon>Suessiales</taxon>
        <taxon>Symbiodiniaceae</taxon>
        <taxon>Symbiodinium</taxon>
    </lineage>
</organism>
<evidence type="ECO:0000313" key="1">
    <source>
        <dbReference type="EMBL" id="CAE7784270.1"/>
    </source>
</evidence>
<protein>
    <submittedName>
        <fullName evidence="1">Uncharacterized protein</fullName>
    </submittedName>
</protein>
<name>A0A812YMM8_9DINO</name>
<reference evidence="1" key="1">
    <citation type="submission" date="2021-02" db="EMBL/GenBank/DDBJ databases">
        <authorList>
            <person name="Dougan E. K."/>
            <person name="Rhodes N."/>
            <person name="Thang M."/>
            <person name="Chan C."/>
        </authorList>
    </citation>
    <scope>NUCLEOTIDE SEQUENCE</scope>
</reference>
<dbReference type="EMBL" id="CAJNJA010042466">
    <property type="protein sequence ID" value="CAE7784270.1"/>
    <property type="molecule type" value="Genomic_DNA"/>
</dbReference>
<feature type="non-terminal residue" evidence="1">
    <location>
        <position position="1"/>
    </location>
</feature>
<dbReference type="OrthoDB" id="434259at2759"/>